<protein>
    <submittedName>
        <fullName evidence="2">Uncharacterized protein</fullName>
    </submittedName>
</protein>
<name>A0A914P4E6_9BILA</name>
<dbReference type="AlphaFoldDB" id="A0A914P4E6"/>
<proteinExistence type="predicted"/>
<dbReference type="WBParaSite" id="PDA_v2.g1220.t1">
    <property type="protein sequence ID" value="PDA_v2.g1220.t1"/>
    <property type="gene ID" value="PDA_v2.g1220"/>
</dbReference>
<organism evidence="1 2">
    <name type="scientific">Panagrolaimus davidi</name>
    <dbReference type="NCBI Taxonomy" id="227884"/>
    <lineage>
        <taxon>Eukaryota</taxon>
        <taxon>Metazoa</taxon>
        <taxon>Ecdysozoa</taxon>
        <taxon>Nematoda</taxon>
        <taxon>Chromadorea</taxon>
        <taxon>Rhabditida</taxon>
        <taxon>Tylenchina</taxon>
        <taxon>Panagrolaimomorpha</taxon>
        <taxon>Panagrolaimoidea</taxon>
        <taxon>Panagrolaimidae</taxon>
        <taxon>Panagrolaimus</taxon>
    </lineage>
</organism>
<accession>A0A914P4E6</accession>
<dbReference type="Proteomes" id="UP000887578">
    <property type="component" value="Unplaced"/>
</dbReference>
<sequence>MIKKDGETKVQKFLKKLKNAAEFQTDEFEILKSQFLSTTKKTDDVQSPKKVCENFYEDDFDENFQVPPSIEEENANETNIQKKSLSTSVVDKVVESTLSTTEVQNGLIKGQVVIGDTSVSIDPSITSSSYQTPTPDSESVIETVKQSIAYVSFITYIV</sequence>
<keyword evidence="1" id="KW-1185">Reference proteome</keyword>
<evidence type="ECO:0000313" key="2">
    <source>
        <dbReference type="WBParaSite" id="PDA_v2.g1220.t1"/>
    </source>
</evidence>
<reference evidence="2" key="1">
    <citation type="submission" date="2022-11" db="UniProtKB">
        <authorList>
            <consortium name="WormBaseParasite"/>
        </authorList>
    </citation>
    <scope>IDENTIFICATION</scope>
</reference>
<evidence type="ECO:0000313" key="1">
    <source>
        <dbReference type="Proteomes" id="UP000887578"/>
    </source>
</evidence>